<dbReference type="InterPro" id="IPR024524">
    <property type="entry name" value="DUF3800"/>
</dbReference>
<organism evidence="1 2">
    <name type="scientific">Aeromonas phage phiO18P</name>
    <dbReference type="NCBI Taxonomy" id="2913974"/>
    <lineage>
        <taxon>Viruses</taxon>
        <taxon>Duplodnaviria</taxon>
        <taxon>Heunggongvirae</taxon>
        <taxon>Uroviricota</taxon>
        <taxon>Caudoviricetes</taxon>
        <taxon>Peduoviridae</taxon>
        <taxon>Bielevirus</taxon>
        <taxon>Bielevirus phiO18P</taxon>
    </lineage>
</organism>
<protein>
    <recommendedName>
        <fullName evidence="3">DUF3800 domain-containing protein</fullName>
    </recommendedName>
</protein>
<proteinExistence type="predicted"/>
<accession>A5X9G9</accession>
<evidence type="ECO:0000313" key="2">
    <source>
        <dbReference type="Proteomes" id="UP000001987"/>
    </source>
</evidence>
<dbReference type="EMBL" id="DQ674738">
    <property type="protein sequence ID" value="ABG73170.1"/>
    <property type="molecule type" value="Genomic_DNA"/>
</dbReference>
<keyword evidence="2" id="KW-1185">Reference proteome</keyword>
<name>A5X9G9_9CAUD</name>
<evidence type="ECO:0000313" key="1">
    <source>
        <dbReference type="EMBL" id="ABG73170.1"/>
    </source>
</evidence>
<gene>
    <name evidence="1" type="ORF">phiO18_18</name>
</gene>
<dbReference type="RefSeq" id="YP_001285641.1">
    <property type="nucleotide sequence ID" value="NC_009542.2"/>
</dbReference>
<dbReference type="GeneID" id="5220105"/>
<dbReference type="KEGG" id="vg:5220105"/>
<dbReference type="Pfam" id="PF12686">
    <property type="entry name" value="DUF3800"/>
    <property type="match status" value="1"/>
</dbReference>
<dbReference type="Proteomes" id="UP000001987">
    <property type="component" value="Segment"/>
</dbReference>
<sequence length="272" mass="31350">MLYIAYLDEFGHAGPYLGNDHPKHHTHPVFGIGGFVLPYYKVRAFSSFFFQLKNHLLSTDLANTQAKAMTDQQPFHPAKWEKKGTSVLTEKNVTRYRETRTAINRVLNRIRDDEGFAFYVGQQKRQGLELDSTKLYLDVMREVIKRLDQECSTDKSQLMIIIDQHTERKKIVETASIEMFGEHGRRCLLEPPTQVESHLYQTIQCADWLCALYGRLSHHTCEPEAKAGFHVFEKYFGERLRQVHKRSSIRTFGGPASPAKLQLLADRYSAVG</sequence>
<evidence type="ECO:0008006" key="3">
    <source>
        <dbReference type="Google" id="ProtNLM"/>
    </source>
</evidence>
<reference evidence="1 2" key="1">
    <citation type="submission" date="2007-10" db="EMBL/GenBank/DDBJ databases">
        <title>Temperate bacteriophage phiO18P from Aeromonas media isolate: Characterization and complete genome sequence.</title>
        <authorList>
            <person name="Beilstein F."/>
            <person name="Dreiseikelmann B."/>
        </authorList>
    </citation>
    <scope>NUCLEOTIDE SEQUENCE [LARGE SCALE GENOMIC DNA]</scope>
</reference>